<dbReference type="InterPro" id="IPR051292">
    <property type="entry name" value="Xyl/GlcA_transferase"/>
</dbReference>
<evidence type="ECO:0000256" key="3">
    <source>
        <dbReference type="ARBA" id="ARBA00022968"/>
    </source>
</evidence>
<dbReference type="GO" id="GO:0042285">
    <property type="term" value="F:xylosyltransferase activity"/>
    <property type="evidence" value="ECO:0007669"/>
    <property type="project" value="TreeGrafter"/>
</dbReference>
<evidence type="ECO:0000256" key="2">
    <source>
        <dbReference type="ARBA" id="ARBA00022692"/>
    </source>
</evidence>
<keyword evidence="6" id="KW-0325">Glycoprotein</keyword>
<dbReference type="PANTHER" id="PTHR12270">
    <property type="entry name" value="GLYCOSYLTRANSFERASE-RELATED"/>
    <property type="match status" value="1"/>
</dbReference>
<keyword evidence="5" id="KW-0472">Membrane</keyword>
<keyword evidence="2" id="KW-0812">Transmembrane</keyword>
<dbReference type="GO" id="GO:0035269">
    <property type="term" value="P:protein O-linked glycosylation via mannose"/>
    <property type="evidence" value="ECO:0007669"/>
    <property type="project" value="TreeGrafter"/>
</dbReference>
<dbReference type="GO" id="GO:0015020">
    <property type="term" value="F:glucuronosyltransferase activity"/>
    <property type="evidence" value="ECO:0007669"/>
    <property type="project" value="TreeGrafter"/>
</dbReference>
<dbReference type="GO" id="GO:0016020">
    <property type="term" value="C:membrane"/>
    <property type="evidence" value="ECO:0007669"/>
    <property type="project" value="UniProtKB-SubCell"/>
</dbReference>
<dbReference type="AlphaFoldDB" id="A0A0X3Q149"/>
<keyword evidence="4" id="KW-1133">Transmembrane helix</keyword>
<organism evidence="7">
    <name type="scientific">Schistocephalus solidus</name>
    <name type="common">Tapeworm</name>
    <dbReference type="NCBI Taxonomy" id="70667"/>
    <lineage>
        <taxon>Eukaryota</taxon>
        <taxon>Metazoa</taxon>
        <taxon>Spiralia</taxon>
        <taxon>Lophotrochozoa</taxon>
        <taxon>Platyhelminthes</taxon>
        <taxon>Cestoda</taxon>
        <taxon>Eucestoda</taxon>
        <taxon>Diphyllobothriidea</taxon>
        <taxon>Diphyllobothriidae</taxon>
        <taxon>Schistocephalus</taxon>
    </lineage>
</organism>
<gene>
    <name evidence="7" type="ORF">TR125964</name>
</gene>
<accession>A0A0X3Q149</accession>
<reference evidence="7" key="1">
    <citation type="submission" date="2016-01" db="EMBL/GenBank/DDBJ databases">
        <title>Reference transcriptome for the parasite Schistocephalus solidus: insights into the molecular evolution of parasitism.</title>
        <authorList>
            <person name="Hebert F.O."/>
            <person name="Grambauer S."/>
            <person name="Barber I."/>
            <person name="Landry C.R."/>
            <person name="Aubin-Horth N."/>
        </authorList>
    </citation>
    <scope>NUCLEOTIDE SEQUENCE</scope>
</reference>
<evidence type="ECO:0000256" key="4">
    <source>
        <dbReference type="ARBA" id="ARBA00022989"/>
    </source>
</evidence>
<protein>
    <submittedName>
        <fullName evidence="7">Uncharacterized protein</fullName>
    </submittedName>
</protein>
<sequence>MHKELFYPLPCVWNVQLNDAADLSVCSHSRSANGKRSDEQPNAKLLHMNREDKLEYNDDERLMIADVPETENVVEDRLLWYLFERKQITLLNGYNFVDLTTQISHEALEKIYQQINSNVKLPTSLLYCTEDTEIRGLCGKKLSVLQGTRTHAYFVDLSNNQMMPNKLGISLAVHSKIDGIPRLETLSMLWSGPMSVAICASDREAFRLPLLLRSSLALSERKNIFYHVVYTNKGACATSFAYNAAVAFSLTSHVLILRDEDRETEQQLLTATLKDMQHDKMREVINAKSTAFIVGPIDLFEQTKEVNILARVEFYIRSCQSRDKSCQLKQLKRASAVLLPVEISLVPPDASADSFFDFLLWNLLNAFSDTYDIVPIPLDLSANVRERV</sequence>
<comment type="subcellular location">
    <subcellularLocation>
        <location evidence="1">Membrane</location>
        <topology evidence="1">Single-pass type II membrane protein</topology>
    </subcellularLocation>
</comment>
<name>A0A0X3Q149_SCHSO</name>
<evidence type="ECO:0000256" key="5">
    <source>
        <dbReference type="ARBA" id="ARBA00023136"/>
    </source>
</evidence>
<evidence type="ECO:0000313" key="7">
    <source>
        <dbReference type="EMBL" id="JAP57498.1"/>
    </source>
</evidence>
<evidence type="ECO:0000256" key="6">
    <source>
        <dbReference type="ARBA" id="ARBA00023180"/>
    </source>
</evidence>
<proteinExistence type="predicted"/>
<evidence type="ECO:0000256" key="1">
    <source>
        <dbReference type="ARBA" id="ARBA00004606"/>
    </source>
</evidence>
<dbReference type="EMBL" id="GEEE01005727">
    <property type="protein sequence ID" value="JAP57498.1"/>
    <property type="molecule type" value="Transcribed_RNA"/>
</dbReference>
<keyword evidence="3" id="KW-0735">Signal-anchor</keyword>
<dbReference type="PANTHER" id="PTHR12270:SF25">
    <property type="entry name" value="GLYCOSYLTRANSFERASE-LIKE PROTEIN LARGE"/>
    <property type="match status" value="1"/>
</dbReference>